<feature type="region of interest" description="Disordered" evidence="1">
    <location>
        <begin position="332"/>
        <end position="389"/>
    </location>
</feature>
<sequence length="822" mass="92400">MQKLFVFLFLLISPVFLFGQQPASKIKIVSFSKITGDTKKKISYLRNPVFQQDNATLTCDSAVFYSERNYFEAFKNVHINQLTTDIYSDQLEYDGNKKQAHLTGNVRMVDPTSVLTTNILDYNTLTKIGTYTSGGKIVNKDVTLTSKNGYYFSQRNVAYFKYDVVVVTPQSTIKSDTMSYNTQDKWTYFYGPTNIKGKDDNLYTENGQYNTLTEDAFFGKKNLYTQGTRSLKGDSLYYYGKQGVGKAVKNIVFSDTKDKMKMFGDLGYYYKIDQRTLVTRNAYLGLGTEDSVMVKNKKRPDSLWMGADTLETQMVLQKTLKLVPKISIKADNQVGEDDEDGGKKEKSEPKYKPEAELSQKEDRNKRNTKNSKADKKKKNQGDAETEDKLNLKDKSIDSLKSKVDSLGKGLPKVHLDSLQKNNILKAKADSIIKNLPKLKTDSLKKLADKTNSIAKNVSKTKTDSLQKKITDKASPLIKDISKTNVDSVQKNITKPGSKDNLTKVLGNLKAGALKTDTTKFNPADTVQTRIIKAYHGVKIFKTNIQAKTDSLFYTSADSTLRCYSNPIIWSEGSQQVGDTIFVQFKNKKLNNLQAFRNAFLVNTPKDSLRFNQIKGRLMTGFFTNGKFKTLYVDGNAESIYYTQDDSTKVYKEMNQTLSSRIKFIFKDKENAIEEIVYIKGIEGALNPENTIAKDHVLKGFSWKPTERPKSKKDAIGSSGKPRTKAKAKTVVAKTGTVRKTATTSTSKPSTTAPAVKPKITLGKDSLKVDQKSPQTKPADTTNFGIKPILPKKDSLQIKKTVSKMYFYSYSRHPEFISGLRGP</sequence>
<feature type="compositionally biased region" description="Basic and acidic residues" evidence="1">
    <location>
        <begin position="704"/>
        <end position="714"/>
    </location>
</feature>
<feature type="domain" description="Organic solvent tolerance-like N-terminal" evidence="2">
    <location>
        <begin position="36"/>
        <end position="176"/>
    </location>
</feature>
<dbReference type="AlphaFoldDB" id="A0AAU7K5V2"/>
<dbReference type="InterPro" id="IPR005653">
    <property type="entry name" value="OstA-like_N"/>
</dbReference>
<feature type="region of interest" description="Disordered" evidence="1">
    <location>
        <begin position="702"/>
        <end position="784"/>
    </location>
</feature>
<gene>
    <name evidence="3" type="ORF">ABEG20_21690</name>
</gene>
<proteinExistence type="predicted"/>
<feature type="compositionally biased region" description="Basic and acidic residues" evidence="1">
    <location>
        <begin position="341"/>
        <end position="365"/>
    </location>
</feature>
<evidence type="ECO:0000313" key="3">
    <source>
        <dbReference type="EMBL" id="XBO47906.1"/>
    </source>
</evidence>
<evidence type="ECO:0000259" key="2">
    <source>
        <dbReference type="Pfam" id="PF13100"/>
    </source>
</evidence>
<dbReference type="RefSeq" id="WP_406825301.1">
    <property type="nucleotide sequence ID" value="NZ_CP157485.1"/>
</dbReference>
<accession>A0AAU7K5V2</accession>
<feature type="compositionally biased region" description="Polar residues" evidence="1">
    <location>
        <begin position="771"/>
        <end position="783"/>
    </location>
</feature>
<dbReference type="Gene3D" id="2.60.450.10">
    <property type="entry name" value="Lipopolysaccharide (LPS) transport protein A like domain"/>
    <property type="match status" value="2"/>
</dbReference>
<evidence type="ECO:0000256" key="1">
    <source>
        <dbReference type="SAM" id="MobiDB-lite"/>
    </source>
</evidence>
<feature type="compositionally biased region" description="Low complexity" evidence="1">
    <location>
        <begin position="728"/>
        <end position="754"/>
    </location>
</feature>
<organism evidence="3">
    <name type="scientific">Pedobacter sp. KACC 23697</name>
    <dbReference type="NCBI Taxonomy" id="3149230"/>
    <lineage>
        <taxon>Bacteria</taxon>
        <taxon>Pseudomonadati</taxon>
        <taxon>Bacteroidota</taxon>
        <taxon>Sphingobacteriia</taxon>
        <taxon>Sphingobacteriales</taxon>
        <taxon>Sphingobacteriaceae</taxon>
        <taxon>Pedobacter</taxon>
    </lineage>
</organism>
<name>A0AAU7K5V2_9SPHI</name>
<protein>
    <submittedName>
        <fullName evidence="3">OstA-like protein</fullName>
    </submittedName>
</protein>
<feature type="compositionally biased region" description="Basic residues" evidence="1">
    <location>
        <begin position="366"/>
        <end position="378"/>
    </location>
</feature>
<reference evidence="3" key="1">
    <citation type="submission" date="2024-05" db="EMBL/GenBank/DDBJ databases">
        <authorList>
            <person name="Kim S."/>
            <person name="Heo J."/>
            <person name="Choi H."/>
            <person name="Choi Y."/>
            <person name="Kwon S.-W."/>
            <person name="Kim Y."/>
        </authorList>
    </citation>
    <scope>NUCLEOTIDE SEQUENCE</scope>
    <source>
        <strain evidence="3">KACC 23697</strain>
    </source>
</reference>
<dbReference type="EMBL" id="CP157485">
    <property type="protein sequence ID" value="XBO47906.1"/>
    <property type="molecule type" value="Genomic_DNA"/>
</dbReference>
<dbReference type="Pfam" id="PF13100">
    <property type="entry name" value="OstA_2"/>
    <property type="match status" value="1"/>
</dbReference>